<keyword evidence="3" id="KW-1185">Reference proteome</keyword>
<evidence type="ECO:0000256" key="1">
    <source>
        <dbReference type="SAM" id="MobiDB-lite"/>
    </source>
</evidence>
<evidence type="ECO:0000313" key="2">
    <source>
        <dbReference type="EMBL" id="RDI54542.1"/>
    </source>
</evidence>
<feature type="compositionally biased region" description="Pro residues" evidence="1">
    <location>
        <begin position="435"/>
        <end position="445"/>
    </location>
</feature>
<feature type="compositionally biased region" description="Basic and acidic residues" evidence="1">
    <location>
        <begin position="376"/>
        <end position="391"/>
    </location>
</feature>
<feature type="compositionally biased region" description="Low complexity" evidence="1">
    <location>
        <begin position="91"/>
        <end position="109"/>
    </location>
</feature>
<dbReference type="Proteomes" id="UP000255355">
    <property type="component" value="Unassembled WGS sequence"/>
</dbReference>
<comment type="caution">
    <text evidence="2">The sequence shown here is derived from an EMBL/GenBank/DDBJ whole genome shotgun (WGS) entry which is preliminary data.</text>
</comment>
<feature type="compositionally biased region" description="Gly residues" evidence="1">
    <location>
        <begin position="70"/>
        <end position="90"/>
    </location>
</feature>
<gene>
    <name evidence="2" type="ORF">DFR68_102670</name>
</gene>
<dbReference type="OrthoDB" id="4562299at2"/>
<feature type="region of interest" description="Disordered" evidence="1">
    <location>
        <begin position="374"/>
        <end position="494"/>
    </location>
</feature>
<feature type="compositionally biased region" description="Acidic residues" evidence="1">
    <location>
        <begin position="476"/>
        <end position="494"/>
    </location>
</feature>
<dbReference type="EMBL" id="QQAZ01000002">
    <property type="protein sequence ID" value="RDI54542.1"/>
    <property type="molecule type" value="Genomic_DNA"/>
</dbReference>
<reference evidence="2 3" key="1">
    <citation type="submission" date="2018-07" db="EMBL/GenBank/DDBJ databases">
        <title>Genomic Encyclopedia of Type Strains, Phase IV (KMG-IV): sequencing the most valuable type-strain genomes for metagenomic binning, comparative biology and taxonomic classification.</title>
        <authorList>
            <person name="Goeker M."/>
        </authorList>
    </citation>
    <scope>NUCLEOTIDE SEQUENCE [LARGE SCALE GENOMIC DNA]</scope>
    <source>
        <strain evidence="2 3">DSM 44952</strain>
    </source>
</reference>
<dbReference type="STRING" id="1210089.GCA_001613165_03940"/>
<sequence>MAEDAAENTRASLAVLPFSSAPNGENRAAEQHSAEAGGEGPERPRDEKRPEHPGEQPPGQDQRPADGQRGPDGGPAGGQHGPDGGAGGIGPLRPADPAGGAGQPQPGSGERNGGGRPEPGRRDDTYPSAEEQSGPRRKIKIAPGEPAPTKPKHYWDVPLEPPPGASPALRSFVNMADTAIQTAVDLLGRGVPVPPPPVDDLLKPVVVKTLGKGKATENYREALAAVQTRQTSLLEFDNQVAKTAVEVAAEKDETLRAIKQIVAELQTKLKAVGKGKLKAPQETKLMMQIADALEQVYKRVDAVYKSNQKWAGGSEGGESGGGQGGGGQAGGAGGGAGAGAGAGGGGIGQLLPMLAMMVPMGIMSLAPLGMQLLQQHQERQEMERQKAEQQKAEQQNAGQGPAAAPPADPNAPVVAAPATPGAAPPPANAVVPAANTPPPAAPAPSTPTITPAANRLRNVTARPADRRKETDSSTTESEESTAAESESEDTAVDV</sequence>
<feature type="compositionally biased region" description="Low complexity" evidence="1">
    <location>
        <begin position="410"/>
        <end position="421"/>
    </location>
</feature>
<dbReference type="AlphaFoldDB" id="A0A370HC82"/>
<name>A0A370HC82_9NOCA</name>
<evidence type="ECO:0000313" key="3">
    <source>
        <dbReference type="Proteomes" id="UP000255355"/>
    </source>
</evidence>
<organism evidence="2 3">
    <name type="scientific">Nocardia mexicana</name>
    <dbReference type="NCBI Taxonomy" id="279262"/>
    <lineage>
        <taxon>Bacteria</taxon>
        <taxon>Bacillati</taxon>
        <taxon>Actinomycetota</taxon>
        <taxon>Actinomycetes</taxon>
        <taxon>Mycobacteriales</taxon>
        <taxon>Nocardiaceae</taxon>
        <taxon>Nocardia</taxon>
    </lineage>
</organism>
<feature type="compositionally biased region" description="Gly residues" evidence="1">
    <location>
        <begin position="313"/>
        <end position="340"/>
    </location>
</feature>
<proteinExistence type="predicted"/>
<accession>A0A370HC82</accession>
<feature type="region of interest" description="Disordered" evidence="1">
    <location>
        <begin position="309"/>
        <end position="340"/>
    </location>
</feature>
<feature type="region of interest" description="Disordered" evidence="1">
    <location>
        <begin position="1"/>
        <end position="152"/>
    </location>
</feature>
<dbReference type="RefSeq" id="WP_147288883.1">
    <property type="nucleotide sequence ID" value="NZ_QQAZ01000002.1"/>
</dbReference>
<feature type="compositionally biased region" description="Basic and acidic residues" evidence="1">
    <location>
        <begin position="40"/>
        <end position="54"/>
    </location>
</feature>
<protein>
    <submittedName>
        <fullName evidence="2">Uncharacterized protein</fullName>
    </submittedName>
</protein>